<evidence type="ECO:0000256" key="10">
    <source>
        <dbReference type="ARBA" id="ARBA00023295"/>
    </source>
</evidence>
<dbReference type="GO" id="GO:0000272">
    <property type="term" value="P:polysaccharide catabolic process"/>
    <property type="evidence" value="ECO:0007669"/>
    <property type="project" value="UniProtKB-KW"/>
</dbReference>
<keyword evidence="9" id="KW-0966">Cell projection</keyword>
<evidence type="ECO:0000256" key="8">
    <source>
        <dbReference type="ARBA" id="ARBA00023157"/>
    </source>
</evidence>
<feature type="domain" description="PKD" evidence="12">
    <location>
        <begin position="1048"/>
        <end position="1127"/>
    </location>
</feature>
<keyword evidence="8" id="KW-1015">Disulfide bond</keyword>
<protein>
    <submittedName>
        <fullName evidence="14">PKD repeat protein</fullName>
    </submittedName>
</protein>
<evidence type="ECO:0000256" key="6">
    <source>
        <dbReference type="ARBA" id="ARBA00022989"/>
    </source>
</evidence>
<dbReference type="SUPFAM" id="SSF49899">
    <property type="entry name" value="Concanavalin A-like lectins/glucanases"/>
    <property type="match status" value="2"/>
</dbReference>
<keyword evidence="4" id="KW-0732">Signal</keyword>
<dbReference type="PANTHER" id="PTHR46730">
    <property type="entry name" value="POLYCYSTIN-1"/>
    <property type="match status" value="1"/>
</dbReference>
<dbReference type="InterPro" id="IPR013783">
    <property type="entry name" value="Ig-like_fold"/>
</dbReference>
<sequence length="1816" mass="187148">MRVQRLDSIDRDFDSRSGMFRRIALGVVAALVITLLGSVLTAPTANADTAPTDPALPATVSADPLPTTQINGIVWAQAVAGNKVYAGGQFTSARPAGAAAGTNETPRSNLLAYDLATGVLDASFNPQVNGRILAAAVSPDGSRLYIGGGFTAVDGQNRYRLAAFNTATGQLIANWTPGTNTVVQGIVATDTTVYVTGEFSNINNTTRTGVAALSASTGAVQAFNPVLAGGYGVRAVVVSPDKSKVVIAGSFTSTNGSTNPGRGMAALDATTGTSLPWGVNSVIRNAGTGSSIYSLASDGDSVYGSGYDFGGSKTEDDFEGAFRANWSDGSMVWMEDCHGDTYSVYPTGGVLYTAAHSHYCGNIGEFPQLDPWNFNFSLAFDKNPSNRTITPDPYGYRSFTGNPAARLLHWYPTWQPGTVSGMSQAAWSVTGGGDYLVYGGEFTAVSGTAQQGLVRFAKPGTAPNKVGPTIKGGAYQISAQSFRAGQVRVAWPANYDADNAKLTYEVYRRDIAQPVYTTTADSTFWVRPRMMYSDTAVTAGQVYEYRVKVTDANGNSTTSDWTSVTAAATGTANTYNSAILDSAPKYYWPLNEASGSSAIDWVTGNDLNLAGGTTRGLPGQVQGETSASTGFNGSNGTAASVTSEVAPNQFSVEAWFQTTSTSGGKIVGFGNSATGVSGSYDRHIYLSNSGQITFGVYPGGTRTLTSGAGYNDGKWHQVVGTMSPAGMVLYVDGVRVGVRTDTTTGQDYSGYWRVGGDNQGGWPSAGSSNFLNGRIADVAVYSTALSRNDVDAHWVASGRTSALPAAPADAYGKAVYDLDPAFYWRLNETTGTVAADAGRDASTGGYKTNGTATIQRGQTGAIAGTTNKAIRFTSSKLGSTWNNRQTVISDRQYVSPNTYSIETWFKTTSTGGGKLIGFGNSNSNNANASSNYDRHIYMDSVGRLKFGVYSGGTQILTAPSTYRDGQWHHVVAQQSASGMQLFVDGTEVASNGVSTADQYSGYWRLGGDTTWEGDPFWVGTLDEPAVYSAPLTASQVLQHYQLGTTGTPNELPVAQFTSTSTDLSVAFDAAASSDQEGPIAAYTWNFGDGQTGTGVAPTHVYDAAGTYTVTLTVRDGGSLTSSISHEVITRNPNVLPTAAFTETKDFLDLAVDASTSADTDGTIAAYAWNFGDGAAATGVTAAHTYTASGTYEVSLTVTDDRGGSATTSKSIVVEAANIAPVAVANVVRGADGMSITADGTGSTDSDGTVAAYAWTFGDGGTATGATATHTYTTAGTYTVTLKVTDDDGATHQVTASVTVAPAATEDVIAKDAFERTAASSWGSADVGGSWTTTGGAAAFSVGDGVGKFALAPAATREARLAGVSGTQTVTSLTIASSNATNGGAFNLTVNGRQVGSDTYSGRIKIEANGAIRLYLLRNEVAIGNSVVLAGNYTAGEKLSLALSVRGTSPTNLSLKVWRTGTTEPANPQLQATDTTAALQVAGSVGLKMAVSSVSTVSTVISVDDYKVVTGAVVAPVNQAPTASFTSTTNGLTANVDGNASTDSDGTIASYAWTFGDGGTATGATASHAYTAAGTYNVTLTVKDDKGTTASVTNPVTVTAPVVDPPDPTGPVPLATDEFDRAVTGGWGTSDLGGAWATTGGNPAFTVAGGKGTITLAPSQTREARLAVSGTSTVLDTTFAADVASVGGTTSITLHGRTVGTSVYSARVRLEPAGVVRLYILRDETAIGNSFVLPTSYTAGQVLHTRLSVTGTSPTTIAAKVWVEGQTEPATWQLQGTDTTAAMQAAGGVGIKTSVSSASTNAATKISFDRFAVVVPQ</sequence>
<keyword evidence="15" id="KW-1185">Reference proteome</keyword>
<evidence type="ECO:0000256" key="4">
    <source>
        <dbReference type="ARBA" id="ARBA00022729"/>
    </source>
</evidence>
<dbReference type="InterPro" id="IPR001791">
    <property type="entry name" value="Laminin_G"/>
</dbReference>
<dbReference type="GO" id="GO:0005886">
    <property type="term" value="C:plasma membrane"/>
    <property type="evidence" value="ECO:0007669"/>
    <property type="project" value="TreeGrafter"/>
</dbReference>
<evidence type="ECO:0000256" key="2">
    <source>
        <dbReference type="ARBA" id="ARBA00004316"/>
    </source>
</evidence>
<dbReference type="Proteomes" id="UP000317209">
    <property type="component" value="Unassembled WGS sequence"/>
</dbReference>
<evidence type="ECO:0000256" key="9">
    <source>
        <dbReference type="ARBA" id="ARBA00023273"/>
    </source>
</evidence>
<dbReference type="SUPFAM" id="SSF50998">
    <property type="entry name" value="Quinoprotein alcohol dehydrogenase-like"/>
    <property type="match status" value="1"/>
</dbReference>
<comment type="caution">
    <text evidence="14">The sequence shown here is derived from an EMBL/GenBank/DDBJ whole genome shotgun (WGS) entry which is preliminary data.</text>
</comment>
<evidence type="ECO:0000256" key="7">
    <source>
        <dbReference type="ARBA" id="ARBA00023136"/>
    </source>
</evidence>
<reference evidence="14 15" key="1">
    <citation type="submission" date="2019-06" db="EMBL/GenBank/DDBJ databases">
        <title>Sequencing the genomes of 1000 actinobacteria strains.</title>
        <authorList>
            <person name="Klenk H.-P."/>
        </authorList>
    </citation>
    <scope>NUCLEOTIDE SEQUENCE [LARGE SCALE GENOMIC DNA]</scope>
    <source>
        <strain evidence="14 15">DSM 20169</strain>
    </source>
</reference>
<keyword evidence="10" id="KW-0326">Glycosidase</keyword>
<keyword evidence="5" id="KW-0677">Repeat</keyword>
<evidence type="ECO:0000259" key="13">
    <source>
        <dbReference type="PROSITE" id="PS50853"/>
    </source>
</evidence>
<evidence type="ECO:0000259" key="12">
    <source>
        <dbReference type="PROSITE" id="PS50093"/>
    </source>
</evidence>
<dbReference type="InterPro" id="IPR022409">
    <property type="entry name" value="PKD/Chitinase_dom"/>
</dbReference>
<dbReference type="InterPro" id="IPR035986">
    <property type="entry name" value="PKD_dom_sf"/>
</dbReference>
<evidence type="ECO:0000256" key="5">
    <source>
        <dbReference type="ARBA" id="ARBA00022737"/>
    </source>
</evidence>
<dbReference type="Pfam" id="PF18911">
    <property type="entry name" value="PKD_4"/>
    <property type="match status" value="4"/>
</dbReference>
<evidence type="ECO:0000313" key="15">
    <source>
        <dbReference type="Proteomes" id="UP000317209"/>
    </source>
</evidence>
<organism evidence="14 15">
    <name type="scientific">Microbacterium saperdae</name>
    <dbReference type="NCBI Taxonomy" id="69368"/>
    <lineage>
        <taxon>Bacteria</taxon>
        <taxon>Bacillati</taxon>
        <taxon>Actinomycetota</taxon>
        <taxon>Actinomycetes</taxon>
        <taxon>Micrococcales</taxon>
        <taxon>Microbacteriaceae</taxon>
        <taxon>Microbacterium</taxon>
    </lineage>
</organism>
<evidence type="ECO:0000313" key="14">
    <source>
        <dbReference type="EMBL" id="TQL82416.1"/>
    </source>
</evidence>
<dbReference type="GO" id="GO:0006816">
    <property type="term" value="P:calcium ion transport"/>
    <property type="evidence" value="ECO:0007669"/>
    <property type="project" value="TreeGrafter"/>
</dbReference>
<dbReference type="Gene3D" id="2.60.120.200">
    <property type="match status" value="2"/>
</dbReference>
<keyword evidence="11" id="KW-0119">Carbohydrate metabolism</keyword>
<dbReference type="PROSITE" id="PS50093">
    <property type="entry name" value="PKD"/>
    <property type="match status" value="4"/>
</dbReference>
<dbReference type="SMART" id="SM00560">
    <property type="entry name" value="LamGL"/>
    <property type="match status" value="2"/>
</dbReference>
<feature type="domain" description="PKD" evidence="12">
    <location>
        <begin position="1136"/>
        <end position="1215"/>
    </location>
</feature>
<dbReference type="Pfam" id="PF13385">
    <property type="entry name" value="Laminin_G_3"/>
    <property type="match status" value="2"/>
</dbReference>
<keyword evidence="3" id="KW-0812">Transmembrane</keyword>
<dbReference type="Gene3D" id="2.60.40.10">
    <property type="entry name" value="Immunoglobulins"/>
    <property type="match status" value="5"/>
</dbReference>
<dbReference type="PANTHER" id="PTHR46730:SF4">
    <property type="entry name" value="POLYCYSTIC KIDNEY DISEASE PROTEIN 1-LIKE 1"/>
    <property type="match status" value="1"/>
</dbReference>
<evidence type="ECO:0000256" key="3">
    <source>
        <dbReference type="ARBA" id="ARBA00022692"/>
    </source>
</evidence>
<dbReference type="SMART" id="SM00089">
    <property type="entry name" value="PKD"/>
    <property type="match status" value="4"/>
</dbReference>
<dbReference type="InterPro" id="IPR013320">
    <property type="entry name" value="ConA-like_dom_sf"/>
</dbReference>
<dbReference type="SMART" id="SM00282">
    <property type="entry name" value="LamG"/>
    <property type="match status" value="2"/>
</dbReference>
<evidence type="ECO:0000256" key="1">
    <source>
        <dbReference type="ARBA" id="ARBA00004141"/>
    </source>
</evidence>
<keyword evidence="11" id="KW-0624">Polysaccharide degradation</keyword>
<evidence type="ECO:0000256" key="11">
    <source>
        <dbReference type="ARBA" id="ARBA00023326"/>
    </source>
</evidence>
<dbReference type="InterPro" id="IPR003961">
    <property type="entry name" value="FN3_dom"/>
</dbReference>
<dbReference type="InterPro" id="IPR011047">
    <property type="entry name" value="Quinoprotein_ADH-like_sf"/>
</dbReference>
<dbReference type="GO" id="GO:0005261">
    <property type="term" value="F:monoatomic cation channel activity"/>
    <property type="evidence" value="ECO:0007669"/>
    <property type="project" value="TreeGrafter"/>
</dbReference>
<dbReference type="EMBL" id="VFOX01000002">
    <property type="protein sequence ID" value="TQL82416.1"/>
    <property type="molecule type" value="Genomic_DNA"/>
</dbReference>
<name>A0A543BCA8_9MICO</name>
<gene>
    <name evidence="14" type="ORF">FB560_3901</name>
</gene>
<dbReference type="SUPFAM" id="SSF49265">
    <property type="entry name" value="Fibronectin type III"/>
    <property type="match status" value="1"/>
</dbReference>
<dbReference type="GO" id="GO:0016798">
    <property type="term" value="F:hydrolase activity, acting on glycosyl bonds"/>
    <property type="evidence" value="ECO:0007669"/>
    <property type="project" value="UniProtKB-KW"/>
</dbReference>
<feature type="domain" description="PKD" evidence="12">
    <location>
        <begin position="1520"/>
        <end position="1604"/>
    </location>
</feature>
<feature type="domain" description="PKD" evidence="12">
    <location>
        <begin position="1218"/>
        <end position="1304"/>
    </location>
</feature>
<keyword evidence="6" id="KW-1133">Transmembrane helix</keyword>
<dbReference type="PROSITE" id="PS50853">
    <property type="entry name" value="FN3"/>
    <property type="match status" value="1"/>
</dbReference>
<keyword evidence="7" id="KW-0472">Membrane</keyword>
<dbReference type="SUPFAM" id="SSF49299">
    <property type="entry name" value="PKD domain"/>
    <property type="match status" value="4"/>
</dbReference>
<dbReference type="GO" id="GO:0042995">
    <property type="term" value="C:cell projection"/>
    <property type="evidence" value="ECO:0007669"/>
    <property type="project" value="UniProtKB-SubCell"/>
</dbReference>
<dbReference type="CDD" id="cd00146">
    <property type="entry name" value="PKD"/>
    <property type="match status" value="3"/>
</dbReference>
<dbReference type="InterPro" id="IPR036116">
    <property type="entry name" value="FN3_sf"/>
</dbReference>
<comment type="subcellular location">
    <subcellularLocation>
        <location evidence="2">Cell projection</location>
    </subcellularLocation>
    <subcellularLocation>
        <location evidence="1">Membrane</location>
        <topology evidence="1">Multi-pass membrane protein</topology>
    </subcellularLocation>
</comment>
<accession>A0A543BCA8</accession>
<dbReference type="InterPro" id="IPR006558">
    <property type="entry name" value="LamG-like"/>
</dbReference>
<keyword evidence="10" id="KW-0378">Hydrolase</keyword>
<feature type="domain" description="Fibronectin type-III" evidence="13">
    <location>
        <begin position="471"/>
        <end position="569"/>
    </location>
</feature>
<proteinExistence type="predicted"/>
<dbReference type="InterPro" id="IPR000601">
    <property type="entry name" value="PKD_dom"/>
</dbReference>